<keyword evidence="1" id="KW-1133">Transmembrane helix</keyword>
<name>A0A8S5RVU3_9CAUD</name>
<sequence length="30" mass="3849">MFKISFRYWNELYFCFSSLILTNFKIFYII</sequence>
<keyword evidence="1" id="KW-0812">Transmembrane</keyword>
<evidence type="ECO:0000313" key="2">
    <source>
        <dbReference type="EMBL" id="DAF42877.1"/>
    </source>
</evidence>
<accession>A0A8S5RVU3</accession>
<keyword evidence="1" id="KW-0472">Membrane</keyword>
<reference evidence="2" key="1">
    <citation type="journal article" date="2021" name="Proc. Natl. Acad. Sci. U.S.A.">
        <title>A Catalog of Tens of Thousands of Viruses from Human Metagenomes Reveals Hidden Associations with Chronic Diseases.</title>
        <authorList>
            <person name="Tisza M.J."/>
            <person name="Buck C.B."/>
        </authorList>
    </citation>
    <scope>NUCLEOTIDE SEQUENCE</scope>
    <source>
        <strain evidence="2">CtHip2</strain>
    </source>
</reference>
<evidence type="ECO:0000256" key="1">
    <source>
        <dbReference type="SAM" id="Phobius"/>
    </source>
</evidence>
<protein>
    <submittedName>
        <fullName evidence="2">Chromosome region maintenance protein</fullName>
    </submittedName>
</protein>
<dbReference type="EMBL" id="BK032497">
    <property type="protein sequence ID" value="DAF42877.1"/>
    <property type="molecule type" value="Genomic_DNA"/>
</dbReference>
<proteinExistence type="predicted"/>
<feature type="transmembrane region" description="Helical" evidence="1">
    <location>
        <begin position="12"/>
        <end position="29"/>
    </location>
</feature>
<organism evidence="2">
    <name type="scientific">Siphoviridae sp. ctHip2</name>
    <dbReference type="NCBI Taxonomy" id="2827830"/>
    <lineage>
        <taxon>Viruses</taxon>
        <taxon>Duplodnaviria</taxon>
        <taxon>Heunggongvirae</taxon>
        <taxon>Uroviricota</taxon>
        <taxon>Caudoviricetes</taxon>
    </lineage>
</organism>